<dbReference type="PANTHER" id="PTHR11552:SF138">
    <property type="entry name" value="DEHYDROGENASE PKFF-RELATED"/>
    <property type="match status" value="1"/>
</dbReference>
<dbReference type="Pfam" id="PF05199">
    <property type="entry name" value="GMC_oxred_C"/>
    <property type="match status" value="1"/>
</dbReference>
<dbReference type="GO" id="GO:0050660">
    <property type="term" value="F:flavin adenine dinucleotide binding"/>
    <property type="evidence" value="ECO:0007669"/>
    <property type="project" value="InterPro"/>
</dbReference>
<name>A0A9Q8PLD1_PASFU</name>
<dbReference type="PANTHER" id="PTHR11552">
    <property type="entry name" value="GLUCOSE-METHANOL-CHOLINE GMC OXIDOREDUCTASE"/>
    <property type="match status" value="1"/>
</dbReference>
<dbReference type="InterPro" id="IPR000172">
    <property type="entry name" value="GMC_OxRdtase_N"/>
</dbReference>
<dbReference type="PIRSF" id="PIRSF000137">
    <property type="entry name" value="Alcohol_oxidase"/>
    <property type="match status" value="1"/>
</dbReference>
<accession>A0A9Q8PLD1</accession>
<dbReference type="Proteomes" id="UP000756132">
    <property type="component" value="Chromosome 12"/>
</dbReference>
<dbReference type="PROSITE" id="PS00624">
    <property type="entry name" value="GMC_OXRED_2"/>
    <property type="match status" value="1"/>
</dbReference>
<reference evidence="5" key="1">
    <citation type="submission" date="2021-12" db="EMBL/GenBank/DDBJ databases">
        <authorList>
            <person name="Zaccaron A."/>
            <person name="Stergiopoulos I."/>
        </authorList>
    </citation>
    <scope>NUCLEOTIDE SEQUENCE</scope>
    <source>
        <strain evidence="5">Race5_Kim</strain>
    </source>
</reference>
<reference evidence="5" key="2">
    <citation type="journal article" date="2022" name="Microb. Genom.">
        <title>A chromosome-scale genome assembly of the tomato pathogen Cladosporium fulvum reveals a compartmentalized genome architecture and the presence of a dispensable chromosome.</title>
        <authorList>
            <person name="Zaccaron A.Z."/>
            <person name="Chen L.H."/>
            <person name="Samaras A."/>
            <person name="Stergiopoulos I."/>
        </authorList>
    </citation>
    <scope>NUCLEOTIDE SEQUENCE</scope>
    <source>
        <strain evidence="5">Race5_Kim</strain>
    </source>
</reference>
<dbReference type="Gene3D" id="3.50.50.60">
    <property type="entry name" value="FAD/NAD(P)-binding domain"/>
    <property type="match status" value="1"/>
</dbReference>
<evidence type="ECO:0000313" key="6">
    <source>
        <dbReference type="Proteomes" id="UP000756132"/>
    </source>
</evidence>
<feature type="active site" description="Proton donor" evidence="3">
    <location>
        <position position="628"/>
    </location>
</feature>
<evidence type="ECO:0000256" key="2">
    <source>
        <dbReference type="ARBA" id="ARBA00023180"/>
    </source>
</evidence>
<dbReference type="RefSeq" id="XP_047768926.1">
    <property type="nucleotide sequence ID" value="XM_047913107.1"/>
</dbReference>
<dbReference type="AlphaFoldDB" id="A0A9Q8PLD1"/>
<evidence type="ECO:0000256" key="3">
    <source>
        <dbReference type="PIRSR" id="PIRSR000137-1"/>
    </source>
</evidence>
<dbReference type="Pfam" id="PF00732">
    <property type="entry name" value="GMC_oxred_N"/>
    <property type="match status" value="1"/>
</dbReference>
<keyword evidence="6" id="KW-1185">Reference proteome</keyword>
<dbReference type="InterPro" id="IPR036188">
    <property type="entry name" value="FAD/NAD-bd_sf"/>
</dbReference>
<feature type="domain" description="Glucose-methanol-choline oxidoreductase N-terminal" evidence="4">
    <location>
        <begin position="392"/>
        <end position="406"/>
    </location>
</feature>
<dbReference type="GO" id="GO:0044550">
    <property type="term" value="P:secondary metabolite biosynthetic process"/>
    <property type="evidence" value="ECO:0007669"/>
    <property type="project" value="TreeGrafter"/>
</dbReference>
<feature type="active site" description="Proton acceptor" evidence="3">
    <location>
        <position position="672"/>
    </location>
</feature>
<dbReference type="InterPro" id="IPR012132">
    <property type="entry name" value="GMC_OxRdtase"/>
</dbReference>
<dbReference type="EMBL" id="CP090174">
    <property type="protein sequence ID" value="UJO24560.1"/>
    <property type="molecule type" value="Genomic_DNA"/>
</dbReference>
<dbReference type="InterPro" id="IPR007867">
    <property type="entry name" value="GMC_OxRtase_C"/>
</dbReference>
<dbReference type="KEGG" id="ffu:CLAFUR5_13959"/>
<gene>
    <name evidence="5" type="ORF">CLAFUR5_13959</name>
</gene>
<dbReference type="OrthoDB" id="269227at2759"/>
<proteinExistence type="inferred from homology"/>
<dbReference type="GeneID" id="71993837"/>
<keyword evidence="2" id="KW-0325">Glycoprotein</keyword>
<protein>
    <submittedName>
        <fullName evidence="5">Patulin synthase</fullName>
    </submittedName>
</protein>
<evidence type="ECO:0000313" key="5">
    <source>
        <dbReference type="EMBL" id="UJO24560.1"/>
    </source>
</evidence>
<evidence type="ECO:0000259" key="4">
    <source>
        <dbReference type="PROSITE" id="PS00624"/>
    </source>
</evidence>
<evidence type="ECO:0000256" key="1">
    <source>
        <dbReference type="ARBA" id="ARBA00010790"/>
    </source>
</evidence>
<dbReference type="GO" id="GO:0016614">
    <property type="term" value="F:oxidoreductase activity, acting on CH-OH group of donors"/>
    <property type="evidence" value="ECO:0007669"/>
    <property type="project" value="InterPro"/>
</dbReference>
<comment type="similarity">
    <text evidence="1">Belongs to the GMC oxidoreductase family.</text>
</comment>
<dbReference type="Gene3D" id="3.30.560.10">
    <property type="entry name" value="Glucose Oxidase, domain 3"/>
    <property type="match status" value="1"/>
</dbReference>
<sequence length="697" mass="76341">MGIKPSDMAVGSREERYMSLSSFAIGDTIHHSNVFLHTQQLHLHRISTSHTTENQHHRSISYTSLHRHYIPRRYTMGSSRWVAPLLGFLGHSAATNLIEDSNGPRLTGSSFGIARNATFDYVVVGGGNAGLTIAARLAQNASVAVIEAGSFYELENGNLTDIPAFDNMWSGKDPKDTNRIDWGFVTTPQKELFNEKAHYARGKTLGGCTARNYMAYQRGTHGSHQVWVDRVGDDSYTFDNMLPFYEKSLNFTPPANDVRAANSTPEYDLSNLGNGQGPLKATFANYANPMSSWVQRGLEQVGLGRQQGFTSGVLNGSSYAISNIDHSTGIRETSESSFLQWAIRNSNIQVYQSTMAKKIIFDSERRATGVDCDSAGYEYTLTARREVIVSAGAFQSPQLLMVSGIGPASQLRRNSINVIADRRGVGQNMWDHVYAGPSYRVNTLTGSALGDPARMQAAVEEFLEHQAGPLSNPGGDLLAFEKLPAESRRSLSPAAQRALQAFPEDWPEVEYLAVNGYLGYQQNYQRDKPTDGFNYFTVAVALVAPMSRGTIGISSANMADPPIINPNWLSHPADREVMLAGYKRVRDMWQTQALSEVRIGQEAFPGPNVTSDAEIMDLIRRSIAPVFHPTGTCSMGRRNDRDAVVDTQARVFGVQGLRVVDASVLPILPPGHPVATIYALAEKIASDILAGQSPSHT</sequence>
<dbReference type="SUPFAM" id="SSF51905">
    <property type="entry name" value="FAD/NAD(P)-binding domain"/>
    <property type="match status" value="1"/>
</dbReference>
<dbReference type="SUPFAM" id="SSF54373">
    <property type="entry name" value="FAD-linked reductases, C-terminal domain"/>
    <property type="match status" value="1"/>
</dbReference>
<organism evidence="5 6">
    <name type="scientific">Passalora fulva</name>
    <name type="common">Tomato leaf mold</name>
    <name type="synonym">Cladosporium fulvum</name>
    <dbReference type="NCBI Taxonomy" id="5499"/>
    <lineage>
        <taxon>Eukaryota</taxon>
        <taxon>Fungi</taxon>
        <taxon>Dikarya</taxon>
        <taxon>Ascomycota</taxon>
        <taxon>Pezizomycotina</taxon>
        <taxon>Dothideomycetes</taxon>
        <taxon>Dothideomycetidae</taxon>
        <taxon>Mycosphaerellales</taxon>
        <taxon>Mycosphaerellaceae</taxon>
        <taxon>Fulvia</taxon>
    </lineage>
</organism>